<protein>
    <submittedName>
        <fullName evidence="3 5">Uncharacterized protein</fullName>
    </submittedName>
</protein>
<dbReference type="Pfam" id="PF04190">
    <property type="entry name" value="GET4"/>
    <property type="match status" value="1"/>
</dbReference>
<dbReference type="Gene3D" id="1.25.40.10">
    <property type="entry name" value="Tetratricopeptide repeat domain"/>
    <property type="match status" value="1"/>
</dbReference>
<dbReference type="PANTHER" id="PTHR12875:SF0">
    <property type="entry name" value="GOLGI TO ER TRAFFIC PROTEIN 4 HOMOLOG"/>
    <property type="match status" value="1"/>
</dbReference>
<accession>A0A183ARW6</accession>
<feature type="region of interest" description="Disordered" evidence="2">
    <location>
        <begin position="145"/>
        <end position="187"/>
    </location>
</feature>
<dbReference type="InterPro" id="IPR007317">
    <property type="entry name" value="GET4"/>
</dbReference>
<dbReference type="EMBL" id="UZAN01047828">
    <property type="protein sequence ID" value="VDP85821.1"/>
    <property type="molecule type" value="Genomic_DNA"/>
</dbReference>
<dbReference type="GO" id="GO:0045048">
    <property type="term" value="P:protein insertion into ER membrane"/>
    <property type="evidence" value="ECO:0007669"/>
    <property type="project" value="InterPro"/>
</dbReference>
<dbReference type="GO" id="GO:0071818">
    <property type="term" value="C:BAT3 complex"/>
    <property type="evidence" value="ECO:0007669"/>
    <property type="project" value="TreeGrafter"/>
</dbReference>
<comment type="similarity">
    <text evidence="1">Belongs to the GET4 family.</text>
</comment>
<dbReference type="Proteomes" id="UP000272942">
    <property type="component" value="Unassembled WGS sequence"/>
</dbReference>
<keyword evidence="4" id="KW-1185">Reference proteome</keyword>
<evidence type="ECO:0000313" key="4">
    <source>
        <dbReference type="Proteomes" id="UP000272942"/>
    </source>
</evidence>
<gene>
    <name evidence="3" type="ORF">ECPE_LOCUS9701</name>
</gene>
<evidence type="ECO:0000256" key="1">
    <source>
        <dbReference type="ARBA" id="ARBA00005351"/>
    </source>
</evidence>
<dbReference type="InterPro" id="IPR011990">
    <property type="entry name" value="TPR-like_helical_dom_sf"/>
</dbReference>
<organism evidence="5">
    <name type="scientific">Echinostoma caproni</name>
    <dbReference type="NCBI Taxonomy" id="27848"/>
    <lineage>
        <taxon>Eukaryota</taxon>
        <taxon>Metazoa</taxon>
        <taxon>Spiralia</taxon>
        <taxon>Lophotrochozoa</taxon>
        <taxon>Platyhelminthes</taxon>
        <taxon>Trematoda</taxon>
        <taxon>Digenea</taxon>
        <taxon>Plagiorchiida</taxon>
        <taxon>Echinostomata</taxon>
        <taxon>Echinostomatoidea</taxon>
        <taxon>Echinostomatidae</taxon>
        <taxon>Echinostoma</taxon>
    </lineage>
</organism>
<feature type="compositionally biased region" description="Polar residues" evidence="2">
    <location>
        <begin position="169"/>
        <end position="179"/>
    </location>
</feature>
<sequence length="187" mass="20928">MLSLNGYAVGSFLIALHQRYGLRSEIDLFITQAVLQFLCMRQPSAAMLAFYIYTRGHPRLEPGPPFTRFPLLNFIWFLLLVIDRKESFSAFCVLCEKYRPQLNRDSTYATYLDIISRQYFSTPPSDTNNMFSRLLKMFGGPDEDADDLITAGPSEVAGPSRLSGDVQRGANSSTRSAGSAASMEDVE</sequence>
<dbReference type="OrthoDB" id="10252405at2759"/>
<dbReference type="AlphaFoldDB" id="A0A183ARW6"/>
<evidence type="ECO:0000256" key="2">
    <source>
        <dbReference type="SAM" id="MobiDB-lite"/>
    </source>
</evidence>
<reference evidence="5" key="1">
    <citation type="submission" date="2016-06" db="UniProtKB">
        <authorList>
            <consortium name="WormBaseParasite"/>
        </authorList>
    </citation>
    <scope>IDENTIFICATION</scope>
</reference>
<dbReference type="WBParaSite" id="ECPE_0000973201-mRNA-1">
    <property type="protein sequence ID" value="ECPE_0000973201-mRNA-1"/>
    <property type="gene ID" value="ECPE_0000973201"/>
</dbReference>
<reference evidence="3 4" key="2">
    <citation type="submission" date="2018-11" db="EMBL/GenBank/DDBJ databases">
        <authorList>
            <consortium name="Pathogen Informatics"/>
        </authorList>
    </citation>
    <scope>NUCLEOTIDE SEQUENCE [LARGE SCALE GENOMIC DNA]</scope>
    <source>
        <strain evidence="3 4">Egypt</strain>
    </source>
</reference>
<evidence type="ECO:0000313" key="5">
    <source>
        <dbReference type="WBParaSite" id="ECPE_0000973201-mRNA-1"/>
    </source>
</evidence>
<evidence type="ECO:0000313" key="3">
    <source>
        <dbReference type="EMBL" id="VDP85821.1"/>
    </source>
</evidence>
<proteinExistence type="inferred from homology"/>
<name>A0A183ARW6_9TREM</name>
<dbReference type="PANTHER" id="PTHR12875">
    <property type="entry name" value="GOLGI TO ER TRAFFIC PROTEIN 4 HOMOLOG"/>
    <property type="match status" value="1"/>
</dbReference>